<accession>A0ABX0K4T5</accession>
<evidence type="ECO:0000313" key="1">
    <source>
        <dbReference type="EMBL" id="NHN90154.1"/>
    </source>
</evidence>
<name>A0ABX0K4T5_9PROT</name>
<proteinExistence type="predicted"/>
<dbReference type="EMBL" id="WOSY01000033">
    <property type="protein sequence ID" value="NHN90154.1"/>
    <property type="molecule type" value="Genomic_DNA"/>
</dbReference>
<reference evidence="1 2" key="1">
    <citation type="journal article" date="2020" name="Int. J. Syst. Evol. Microbiol.">
        <title>Novel acetic acid bacteria from cider fermentations: Acetobacter conturbans sp. nov. and Acetobacter fallax sp. nov.</title>
        <authorList>
            <person name="Sombolestani A.S."/>
            <person name="Cleenwerck I."/>
            <person name="Cnockaert M."/>
            <person name="Borremans W."/>
            <person name="Wieme A.D."/>
            <person name="De Vuyst L."/>
            <person name="Vandamme P."/>
        </authorList>
    </citation>
    <scope>NUCLEOTIDE SEQUENCE [LARGE SCALE GENOMIC DNA]</scope>
    <source>
        <strain evidence="1 2">LMG 1627</strain>
    </source>
</reference>
<evidence type="ECO:0000313" key="2">
    <source>
        <dbReference type="Proteomes" id="UP000631653"/>
    </source>
</evidence>
<keyword evidence="2" id="KW-1185">Reference proteome</keyword>
<evidence type="ECO:0008006" key="3">
    <source>
        <dbReference type="Google" id="ProtNLM"/>
    </source>
</evidence>
<dbReference type="Proteomes" id="UP000631653">
    <property type="component" value="Unassembled WGS sequence"/>
</dbReference>
<protein>
    <recommendedName>
        <fullName evidence="3">Transposase</fullName>
    </recommendedName>
</protein>
<organism evidence="1 2">
    <name type="scientific">Acetobacter conturbans</name>
    <dbReference type="NCBI Taxonomy" id="1737472"/>
    <lineage>
        <taxon>Bacteria</taxon>
        <taxon>Pseudomonadati</taxon>
        <taxon>Pseudomonadota</taxon>
        <taxon>Alphaproteobacteria</taxon>
        <taxon>Acetobacterales</taxon>
        <taxon>Acetobacteraceae</taxon>
        <taxon>Acetobacter</taxon>
    </lineage>
</organism>
<comment type="caution">
    <text evidence="1">The sequence shown here is derived from an EMBL/GenBank/DDBJ whole genome shotgun (WGS) entry which is preliminary data.</text>
</comment>
<gene>
    <name evidence="1" type="ORF">GOB81_16315</name>
</gene>
<sequence length="49" mass="5662">MQCFLHSRENATQLKPGTKHRVGSLRWSRPFGQFCGLDKLYPVVVMPPF</sequence>